<dbReference type="EMBL" id="KB021393">
    <property type="protein sequence ID" value="ELA23419.1"/>
    <property type="molecule type" value="Genomic_DNA"/>
</dbReference>
<accession>L2FAN4</accession>
<reference evidence="1" key="1">
    <citation type="submission" date="2012-08" db="EMBL/GenBank/DDBJ databases">
        <title>Genome analysis of Colletotrichum orbiculare and Colletotrichum fructicola.</title>
        <authorList>
            <person name="Gan P.H.P."/>
            <person name="Ikeda K."/>
            <person name="Irieda H."/>
            <person name="Narusaka M."/>
            <person name="O'Connell R.J."/>
            <person name="Narusaka Y."/>
            <person name="Takano Y."/>
            <person name="Kubo Y."/>
            <person name="Shirasu K."/>
        </authorList>
    </citation>
    <scope>NUCLEOTIDE SEQUENCE</scope>
    <source>
        <strain evidence="1">Nara gc5</strain>
    </source>
</reference>
<evidence type="ECO:0000313" key="1">
    <source>
        <dbReference type="EMBL" id="ELA23419.1"/>
    </source>
</evidence>
<name>L2FAN4_COLFN</name>
<dbReference type="Gene3D" id="3.40.50.1820">
    <property type="entry name" value="alpha/beta hydrolase"/>
    <property type="match status" value="1"/>
</dbReference>
<organism evidence="1">
    <name type="scientific">Colletotrichum fructicola (strain Nara gc5)</name>
    <name type="common">Anthracnose fungus</name>
    <name type="synonym">Colletotrichum gloeosporioides (strain Nara gc5)</name>
    <dbReference type="NCBI Taxonomy" id="1213859"/>
    <lineage>
        <taxon>Eukaryota</taxon>
        <taxon>Fungi</taxon>
        <taxon>Dikarya</taxon>
        <taxon>Ascomycota</taxon>
        <taxon>Pezizomycotina</taxon>
        <taxon>Sordariomycetes</taxon>
        <taxon>Hypocreomycetidae</taxon>
        <taxon>Glomerellales</taxon>
        <taxon>Glomerellaceae</taxon>
        <taxon>Colletotrichum</taxon>
        <taxon>Colletotrichum gloeosporioides species complex</taxon>
    </lineage>
</organism>
<dbReference type="InterPro" id="IPR000801">
    <property type="entry name" value="Esterase-like"/>
</dbReference>
<dbReference type="InterPro" id="IPR029058">
    <property type="entry name" value="AB_hydrolase_fold"/>
</dbReference>
<sequence>MLNHLLEGDGHLATSIHMEAESFVEKSDEEIDLCRVFDESRFCRPRVIPSGYTLERGAFVLTPLRLHHFYRVVWGEDSEGFDPKFKFHRASLTDCSIPFVVEPDSRVATEDVLMNDLLPHVGATFHTNDKRVVEGFSMGGYGALNLAFKFPEQFRGVSAIGPAVLRSLAEEPRERVWDTLQGDQKYYNLNPPIHLLKEKSQAIQSAPLHIRLLVGSDDTRLVEAVKSLADSLQRCGILYSNICVHHIGHDYVAVREATQPETYTFWDECLRPYTAKEAVVSV</sequence>
<gene>
    <name evidence="1" type="ORF">CGGC5_14807</name>
</gene>
<dbReference type="AlphaFoldDB" id="L2FAN4"/>
<dbReference type="PANTHER" id="PTHR48098">
    <property type="entry name" value="ENTEROCHELIN ESTERASE-RELATED"/>
    <property type="match status" value="1"/>
</dbReference>
<dbReference type="SUPFAM" id="SSF53474">
    <property type="entry name" value="alpha/beta-Hydrolases"/>
    <property type="match status" value="1"/>
</dbReference>
<dbReference type="Pfam" id="PF00756">
    <property type="entry name" value="Esterase"/>
    <property type="match status" value="1"/>
</dbReference>
<dbReference type="HOGENOM" id="CLU_986995_0_0_1"/>
<protein>
    <submittedName>
        <fullName evidence="1">Esterase</fullName>
    </submittedName>
</protein>
<proteinExistence type="predicted"/>
<dbReference type="InterPro" id="IPR050583">
    <property type="entry name" value="Mycobacterial_A85_antigen"/>
</dbReference>